<dbReference type="Gene3D" id="2.170.150.80">
    <property type="entry name" value="NAC domain"/>
    <property type="match status" value="1"/>
</dbReference>
<keyword evidence="4" id="KW-0539">Nucleus</keyword>
<dbReference type="FunFam" id="2.170.150.80:FF:000006">
    <property type="entry name" value="NAC domain-containing protein 100-like"/>
    <property type="match status" value="1"/>
</dbReference>
<dbReference type="InterPro" id="IPR036093">
    <property type="entry name" value="NAC_dom_sf"/>
</dbReference>
<name>A0AAD8MTP9_9APIA</name>
<dbReference type="Pfam" id="PF02365">
    <property type="entry name" value="NAM"/>
    <property type="match status" value="1"/>
</dbReference>
<keyword evidence="2" id="KW-0238">DNA-binding</keyword>
<protein>
    <submittedName>
        <fullName evidence="6">NAC domain-containing protein</fullName>
    </submittedName>
</protein>
<proteinExistence type="predicted"/>
<keyword evidence="3" id="KW-0804">Transcription</keyword>
<evidence type="ECO:0000256" key="1">
    <source>
        <dbReference type="ARBA" id="ARBA00023015"/>
    </source>
</evidence>
<evidence type="ECO:0000313" key="7">
    <source>
        <dbReference type="Proteomes" id="UP001237642"/>
    </source>
</evidence>
<evidence type="ECO:0000256" key="3">
    <source>
        <dbReference type="ARBA" id="ARBA00023163"/>
    </source>
</evidence>
<dbReference type="AlphaFoldDB" id="A0AAD8MTP9"/>
<gene>
    <name evidence="6" type="ORF">POM88_021333</name>
</gene>
<evidence type="ECO:0000313" key="6">
    <source>
        <dbReference type="EMBL" id="KAK1383598.1"/>
    </source>
</evidence>
<dbReference type="GO" id="GO:0000976">
    <property type="term" value="F:transcription cis-regulatory region binding"/>
    <property type="evidence" value="ECO:0007669"/>
    <property type="project" value="UniProtKB-ARBA"/>
</dbReference>
<evidence type="ECO:0000256" key="4">
    <source>
        <dbReference type="ARBA" id="ARBA00023242"/>
    </source>
</evidence>
<keyword evidence="7" id="KW-1185">Reference proteome</keyword>
<dbReference type="PANTHER" id="PTHR31744">
    <property type="entry name" value="PROTEIN CUP-SHAPED COTYLEDON 2-RELATED"/>
    <property type="match status" value="1"/>
</dbReference>
<accession>A0AAD8MTP9</accession>
<comment type="caution">
    <text evidence="6">The sequence shown here is derived from an EMBL/GenBank/DDBJ whole genome shotgun (WGS) entry which is preliminary data.</text>
</comment>
<dbReference type="InterPro" id="IPR003441">
    <property type="entry name" value="NAC-dom"/>
</dbReference>
<dbReference type="PROSITE" id="PS51005">
    <property type="entry name" value="NAC"/>
    <property type="match status" value="1"/>
</dbReference>
<reference evidence="6" key="2">
    <citation type="submission" date="2023-05" db="EMBL/GenBank/DDBJ databases">
        <authorList>
            <person name="Schelkunov M.I."/>
        </authorList>
    </citation>
    <scope>NUCLEOTIDE SEQUENCE</scope>
    <source>
        <strain evidence="6">Hsosn_3</strain>
        <tissue evidence="6">Leaf</tissue>
    </source>
</reference>
<dbReference type="GO" id="GO:0006355">
    <property type="term" value="P:regulation of DNA-templated transcription"/>
    <property type="evidence" value="ECO:0007669"/>
    <property type="project" value="InterPro"/>
</dbReference>
<dbReference type="SUPFAM" id="SSF101941">
    <property type="entry name" value="NAC domain"/>
    <property type="match status" value="1"/>
</dbReference>
<dbReference type="Proteomes" id="UP001237642">
    <property type="component" value="Unassembled WGS sequence"/>
</dbReference>
<sequence>MELPPGFRFHPTDEELITHYLRPKVYDINFSPAPIGTVDLNKVEPWDLPGMAKMGEDEWYFFCVKDKKYPTGSRTNRATKAGYWKATGKDKEIYRSKKLVGMKKTLVFYEGRAPRGHKTNWVMHEFRLEAKFSITKVTQNEWAISRIFYKDSSGKKTHISLVESHLPPLIDTTSGTFQGDGSHVTCFSGQSEDKKPHEDLFENLNFVVPPSPSKHPISNTCFPTQFSFQYQEPLLMQDESIFNHYLENNGAEMKNGSRTEYSQDTCGMSTDVSCGQRCCEDEENPITSGGPLDLDSLWNF</sequence>
<organism evidence="6 7">
    <name type="scientific">Heracleum sosnowskyi</name>
    <dbReference type="NCBI Taxonomy" id="360622"/>
    <lineage>
        <taxon>Eukaryota</taxon>
        <taxon>Viridiplantae</taxon>
        <taxon>Streptophyta</taxon>
        <taxon>Embryophyta</taxon>
        <taxon>Tracheophyta</taxon>
        <taxon>Spermatophyta</taxon>
        <taxon>Magnoliopsida</taxon>
        <taxon>eudicotyledons</taxon>
        <taxon>Gunneridae</taxon>
        <taxon>Pentapetalae</taxon>
        <taxon>asterids</taxon>
        <taxon>campanulids</taxon>
        <taxon>Apiales</taxon>
        <taxon>Apiaceae</taxon>
        <taxon>Apioideae</taxon>
        <taxon>apioid superclade</taxon>
        <taxon>Tordylieae</taxon>
        <taxon>Tordyliinae</taxon>
        <taxon>Heracleum</taxon>
    </lineage>
</organism>
<dbReference type="PANTHER" id="PTHR31744:SF209">
    <property type="entry name" value="NAC DOMAIN-CONTAINING PROTEIN 59"/>
    <property type="match status" value="1"/>
</dbReference>
<evidence type="ECO:0000256" key="2">
    <source>
        <dbReference type="ARBA" id="ARBA00023125"/>
    </source>
</evidence>
<feature type="domain" description="NAC" evidence="5">
    <location>
        <begin position="3"/>
        <end position="150"/>
    </location>
</feature>
<reference evidence="6" key="1">
    <citation type="submission" date="2023-02" db="EMBL/GenBank/DDBJ databases">
        <title>Genome of toxic invasive species Heracleum sosnowskyi carries increased number of genes despite the absence of recent whole-genome duplications.</title>
        <authorList>
            <person name="Schelkunov M."/>
            <person name="Shtratnikova V."/>
            <person name="Makarenko M."/>
            <person name="Klepikova A."/>
            <person name="Omelchenko D."/>
            <person name="Novikova G."/>
            <person name="Obukhova E."/>
            <person name="Bogdanov V."/>
            <person name="Penin A."/>
            <person name="Logacheva M."/>
        </authorList>
    </citation>
    <scope>NUCLEOTIDE SEQUENCE</scope>
    <source>
        <strain evidence="6">Hsosn_3</strain>
        <tissue evidence="6">Leaf</tissue>
    </source>
</reference>
<evidence type="ECO:0000259" key="5">
    <source>
        <dbReference type="PROSITE" id="PS51005"/>
    </source>
</evidence>
<dbReference type="EMBL" id="JAUIZM010000005">
    <property type="protein sequence ID" value="KAK1383598.1"/>
    <property type="molecule type" value="Genomic_DNA"/>
</dbReference>
<keyword evidence="1" id="KW-0805">Transcription regulation</keyword>